<gene>
    <name evidence="1" type="primary">tauR_1</name>
    <name evidence="1" type="ORF">VHP8226_03575</name>
</gene>
<dbReference type="PANTHER" id="PTHR46577:SF1">
    <property type="entry name" value="HTH-TYPE TRANSCRIPTIONAL REGULATORY PROTEIN GABR"/>
    <property type="match status" value="1"/>
</dbReference>
<dbReference type="EMBL" id="CAKLCM010000003">
    <property type="protein sequence ID" value="CAH0529819.1"/>
    <property type="molecule type" value="Genomic_DNA"/>
</dbReference>
<dbReference type="InterPro" id="IPR015424">
    <property type="entry name" value="PyrdxlP-dep_Trfase"/>
</dbReference>
<dbReference type="InterPro" id="IPR051446">
    <property type="entry name" value="HTH_trans_reg/aminotransferase"/>
</dbReference>
<dbReference type="Gene3D" id="3.40.640.10">
    <property type="entry name" value="Type I PLP-dependent aspartate aminotransferase-like (Major domain)"/>
    <property type="match status" value="1"/>
</dbReference>
<dbReference type="CDD" id="cd00609">
    <property type="entry name" value="AAT_like"/>
    <property type="match status" value="1"/>
</dbReference>
<keyword evidence="2" id="KW-1185">Reference proteome</keyword>
<evidence type="ECO:0000313" key="1">
    <source>
        <dbReference type="EMBL" id="CAH0529819.1"/>
    </source>
</evidence>
<dbReference type="SUPFAM" id="SSF53383">
    <property type="entry name" value="PLP-dependent transferases"/>
    <property type="match status" value="1"/>
</dbReference>
<accession>A0ABM8ZMV4</accession>
<dbReference type="Proteomes" id="UP000838160">
    <property type="component" value="Unassembled WGS sequence"/>
</dbReference>
<dbReference type="PANTHER" id="PTHR46577">
    <property type="entry name" value="HTH-TYPE TRANSCRIPTIONAL REGULATORY PROTEIN GABR"/>
    <property type="match status" value="1"/>
</dbReference>
<evidence type="ECO:0000313" key="2">
    <source>
        <dbReference type="Proteomes" id="UP000838160"/>
    </source>
</evidence>
<comment type="caution">
    <text evidence="1">The sequence shown here is derived from an EMBL/GenBank/DDBJ whole genome shotgun (WGS) entry which is preliminary data.</text>
</comment>
<reference evidence="1" key="1">
    <citation type="submission" date="2021-12" db="EMBL/GenBank/DDBJ databases">
        <authorList>
            <person name="Rodrigo-Torres L."/>
            <person name="Arahal R. D."/>
            <person name="Lucena T."/>
        </authorList>
    </citation>
    <scope>NUCLEOTIDE SEQUENCE</scope>
    <source>
        <strain evidence="1">CECT 8226</strain>
    </source>
</reference>
<sequence length="417" mass="46725">MSKGFREVDAYQARITRDGMRNDLVQNYTESDHSAPYWLDVLTEAEQGSSDFVGDDTERVFPFVCDHFDPKDQPSYQLYRCHRDVVSSDMISQTSVDKLQRELVEQIRGQLNSQYRINVSSEQILLTQGREQALTLLADELVSESSVVALENPGRAVYQTVFQQSKAQVQWVDVDQDGLTIGDALNGSNIVCVTPSSHYPTSVTMSLNRRQALLEQASEQGFYIIEDMCETDTHFLDQALPLLHRLDAHDRVISVGCLSSSTAPQLDVGYILAPKEMIARLSDRQPTTDCNALSMAITTQFLALGYYDNHIRRVRHTMEQKWLAMLSALECHMPDYPYYATPGSTCFLLTLPQTLDCHTLITRAAMEGIVLQADNVRLNSASGQPRVVLGFGAINIDDIEAGIMKLKPLITTLCQPM</sequence>
<proteinExistence type="predicted"/>
<name>A0ABM8ZMV4_9VIBR</name>
<dbReference type="RefSeq" id="WP_237486381.1">
    <property type="nucleotide sequence ID" value="NZ_CAKLCM010000003.1"/>
</dbReference>
<organism evidence="1 2">
    <name type="scientific">Vibrio hippocampi</name>
    <dbReference type="NCBI Taxonomy" id="654686"/>
    <lineage>
        <taxon>Bacteria</taxon>
        <taxon>Pseudomonadati</taxon>
        <taxon>Pseudomonadota</taxon>
        <taxon>Gammaproteobacteria</taxon>
        <taxon>Vibrionales</taxon>
        <taxon>Vibrionaceae</taxon>
        <taxon>Vibrio</taxon>
    </lineage>
</organism>
<dbReference type="InterPro" id="IPR015421">
    <property type="entry name" value="PyrdxlP-dep_Trfase_major"/>
</dbReference>
<protein>
    <submittedName>
        <fullName evidence="1">HTH-type transcriptional regulator TauR</fullName>
    </submittedName>
</protein>